<comment type="caution">
    <text evidence="1">The sequence shown here is derived from an EMBL/GenBank/DDBJ whole genome shotgun (WGS) entry which is preliminary data.</text>
</comment>
<dbReference type="EMBL" id="JARDXE010000023">
    <property type="protein sequence ID" value="MDE8649053.1"/>
    <property type="molecule type" value="Genomic_DNA"/>
</dbReference>
<proteinExistence type="predicted"/>
<organism evidence="1 2">
    <name type="scientific">Rhodococcus qingshengii</name>
    <dbReference type="NCBI Taxonomy" id="334542"/>
    <lineage>
        <taxon>Bacteria</taxon>
        <taxon>Bacillati</taxon>
        <taxon>Actinomycetota</taxon>
        <taxon>Actinomycetes</taxon>
        <taxon>Mycobacteriales</taxon>
        <taxon>Nocardiaceae</taxon>
        <taxon>Rhodococcus</taxon>
        <taxon>Rhodococcus erythropolis group</taxon>
    </lineage>
</organism>
<evidence type="ECO:0000313" key="2">
    <source>
        <dbReference type="Proteomes" id="UP001217325"/>
    </source>
</evidence>
<accession>A0AAW6LPD4</accession>
<evidence type="ECO:0000313" key="1">
    <source>
        <dbReference type="EMBL" id="MDE8649053.1"/>
    </source>
</evidence>
<dbReference type="RefSeq" id="WP_275232758.1">
    <property type="nucleotide sequence ID" value="NZ_JARDXE010000023.1"/>
</dbReference>
<gene>
    <name evidence="1" type="ORF">PXH69_29185</name>
</gene>
<sequence>MTPALPHTFTEGDATFTVTSNHPGYYDITISGPQVALVMPGGGDYTMNIDGTRGRVLDTAELHTEVLDRWKIVLRETAAALRP</sequence>
<protein>
    <submittedName>
        <fullName evidence="1">Uncharacterized protein</fullName>
    </submittedName>
</protein>
<reference evidence="1" key="1">
    <citation type="submission" date="2023-02" db="EMBL/GenBank/DDBJ databases">
        <title>A novel hydrolase synthesized by Rhodococcus erythropolis HQ is responsible for the detoxification of Zearalenone.</title>
        <authorList>
            <person name="Hu J."/>
            <person name="Xu J."/>
        </authorList>
    </citation>
    <scope>NUCLEOTIDE SEQUENCE</scope>
    <source>
        <strain evidence="1">HQ</strain>
    </source>
</reference>
<dbReference type="AlphaFoldDB" id="A0AAW6LPD4"/>
<dbReference type="Proteomes" id="UP001217325">
    <property type="component" value="Unassembled WGS sequence"/>
</dbReference>
<name>A0AAW6LPD4_RHOSG</name>